<evidence type="ECO:0000259" key="3">
    <source>
        <dbReference type="Pfam" id="PF01522"/>
    </source>
</evidence>
<dbReference type="GO" id="GO:0005975">
    <property type="term" value="P:carbohydrate metabolic process"/>
    <property type="evidence" value="ECO:0007669"/>
    <property type="project" value="InterPro"/>
</dbReference>
<evidence type="ECO:0000256" key="1">
    <source>
        <dbReference type="ARBA" id="ARBA00004613"/>
    </source>
</evidence>
<dbReference type="GO" id="GO:0016810">
    <property type="term" value="F:hydrolase activity, acting on carbon-nitrogen (but not peptide) bonds"/>
    <property type="evidence" value="ECO:0007669"/>
    <property type="project" value="InterPro"/>
</dbReference>
<dbReference type="CDD" id="cd10918">
    <property type="entry name" value="CE4_NodB_like_5s_6s"/>
    <property type="match status" value="1"/>
</dbReference>
<organism evidence="4 5">
    <name type="scientific">Candidatus Accumulibacter proximus</name>
    <dbReference type="NCBI Taxonomy" id="2954385"/>
    <lineage>
        <taxon>Bacteria</taxon>
        <taxon>Pseudomonadati</taxon>
        <taxon>Pseudomonadota</taxon>
        <taxon>Betaproteobacteria</taxon>
        <taxon>Candidatus Accumulibacter</taxon>
    </lineage>
</organism>
<comment type="subcellular location">
    <subcellularLocation>
        <location evidence="1">Secreted</location>
    </subcellularLocation>
</comment>
<dbReference type="PANTHER" id="PTHR34216">
    <property type="match status" value="1"/>
</dbReference>
<dbReference type="InterPro" id="IPR051398">
    <property type="entry name" value="Polysacch_Deacetylase"/>
</dbReference>
<keyword evidence="2" id="KW-0732">Signal</keyword>
<evidence type="ECO:0000256" key="2">
    <source>
        <dbReference type="ARBA" id="ARBA00022729"/>
    </source>
</evidence>
<evidence type="ECO:0000313" key="4">
    <source>
        <dbReference type="EMBL" id="MBK7673688.1"/>
    </source>
</evidence>
<dbReference type="AlphaFoldDB" id="A0A935UFS3"/>
<dbReference type="Pfam" id="PF01522">
    <property type="entry name" value="Polysacc_deac_1"/>
    <property type="match status" value="1"/>
</dbReference>
<dbReference type="Proteomes" id="UP000697998">
    <property type="component" value="Unassembled WGS sequence"/>
</dbReference>
<comment type="caution">
    <text evidence="4">The sequence shown here is derived from an EMBL/GenBank/DDBJ whole genome shotgun (WGS) entry which is preliminary data.</text>
</comment>
<accession>A0A935UFS3</accession>
<proteinExistence type="predicted"/>
<reference evidence="4 5" key="1">
    <citation type="submission" date="2020-10" db="EMBL/GenBank/DDBJ databases">
        <title>Connecting structure to function with the recovery of over 1000 high-quality activated sludge metagenome-assembled genomes encoding full-length rRNA genes using long-read sequencing.</title>
        <authorList>
            <person name="Singleton C.M."/>
            <person name="Petriglieri F."/>
            <person name="Kristensen J.M."/>
            <person name="Kirkegaard R.H."/>
            <person name="Michaelsen T.Y."/>
            <person name="Andersen M.H."/>
            <person name="Karst S.M."/>
            <person name="Dueholm M.S."/>
            <person name="Nielsen P.H."/>
            <person name="Albertsen M."/>
        </authorList>
    </citation>
    <scope>NUCLEOTIDE SEQUENCE [LARGE SCALE GENOMIC DNA]</scope>
    <source>
        <strain evidence="4">EsbW_18-Q3-R4-48_BATAC.285</strain>
    </source>
</reference>
<dbReference type="GO" id="GO:0005576">
    <property type="term" value="C:extracellular region"/>
    <property type="evidence" value="ECO:0007669"/>
    <property type="project" value="UniProtKB-SubCell"/>
</dbReference>
<dbReference type="InterPro" id="IPR002509">
    <property type="entry name" value="NODB_dom"/>
</dbReference>
<gene>
    <name evidence="4" type="ORF">IPJ27_02365</name>
</gene>
<name>A0A935UFS3_9PROT</name>
<dbReference type="Gene3D" id="3.20.20.370">
    <property type="entry name" value="Glycoside hydrolase/deacetylase"/>
    <property type="match status" value="1"/>
</dbReference>
<sequence>MTTGWYGSYLEMAPELVRLGLPATIYLTSYYCERQFPVFDVALQFVLSQGGAKTLDLTSLDPALGGKFRLDTVSGRDAACDILQGYARRLNGQEAFDLLGQITLQLGIHLEDMVHPRQFHLMTPAEATEIARQGIDIQLHTHRHRLVTDDLAVVTAEITENRRRLERIASRKLQHFCYPSGAWSPKVWPILERLGIVSATTTAQGLNFPGAPAGAQSSDRRRVCA</sequence>
<dbReference type="PANTHER" id="PTHR34216:SF3">
    <property type="entry name" value="POLY-BETA-1,6-N-ACETYL-D-GLUCOSAMINE N-DEACETYLASE"/>
    <property type="match status" value="1"/>
</dbReference>
<dbReference type="SUPFAM" id="SSF88713">
    <property type="entry name" value="Glycoside hydrolase/deacetylase"/>
    <property type="match status" value="1"/>
</dbReference>
<feature type="domain" description="NodB homology" evidence="3">
    <location>
        <begin position="123"/>
        <end position="196"/>
    </location>
</feature>
<dbReference type="InterPro" id="IPR011330">
    <property type="entry name" value="Glyco_hydro/deAcase_b/a-brl"/>
</dbReference>
<dbReference type="EMBL" id="JADJMH010000001">
    <property type="protein sequence ID" value="MBK7673688.1"/>
    <property type="molecule type" value="Genomic_DNA"/>
</dbReference>
<protein>
    <submittedName>
        <fullName evidence="4">Polysaccharide deacetylase family protein</fullName>
    </submittedName>
</protein>
<evidence type="ECO:0000313" key="5">
    <source>
        <dbReference type="Proteomes" id="UP000697998"/>
    </source>
</evidence>